<dbReference type="GO" id="GO:0015629">
    <property type="term" value="C:actin cytoskeleton"/>
    <property type="evidence" value="ECO:0007669"/>
    <property type="project" value="TreeGrafter"/>
</dbReference>
<dbReference type="InterPro" id="IPR007123">
    <property type="entry name" value="Gelsolin-like_dom"/>
</dbReference>
<dbReference type="AlphaFoldDB" id="V3ZKU3"/>
<dbReference type="FunFam" id="3.40.20.10:FF:000005">
    <property type="entry name" value="Gelsolin"/>
    <property type="match status" value="1"/>
</dbReference>
<dbReference type="Gene3D" id="1.10.950.10">
    <property type="entry name" value="Villin headpiece domain"/>
    <property type="match status" value="1"/>
</dbReference>
<dbReference type="STRING" id="225164.V3ZKU3"/>
<dbReference type="FunFam" id="3.40.20.10:FF:000002">
    <property type="entry name" value="Gelsolin"/>
    <property type="match status" value="1"/>
</dbReference>
<dbReference type="SMART" id="SM00262">
    <property type="entry name" value="GEL"/>
    <property type="match status" value="6"/>
</dbReference>
<dbReference type="FunFam" id="3.40.20.10:FF:000001">
    <property type="entry name" value="Gelsolin"/>
    <property type="match status" value="1"/>
</dbReference>
<dbReference type="CTD" id="20247018"/>
<keyword evidence="11" id="KW-1185">Reference proteome</keyword>
<evidence type="ECO:0000256" key="7">
    <source>
        <dbReference type="ARBA" id="ARBA00023203"/>
    </source>
</evidence>
<dbReference type="InterPro" id="IPR036886">
    <property type="entry name" value="Villin_headpiece_dom_sf"/>
</dbReference>
<reference evidence="10 11" key="1">
    <citation type="journal article" date="2013" name="Nature">
        <title>Insights into bilaterian evolution from three spiralian genomes.</title>
        <authorList>
            <person name="Simakov O."/>
            <person name="Marletaz F."/>
            <person name="Cho S.J."/>
            <person name="Edsinger-Gonzales E."/>
            <person name="Havlak P."/>
            <person name="Hellsten U."/>
            <person name="Kuo D.H."/>
            <person name="Larsson T."/>
            <person name="Lv J."/>
            <person name="Arendt D."/>
            <person name="Savage R."/>
            <person name="Osoegawa K."/>
            <person name="de Jong P."/>
            <person name="Grimwood J."/>
            <person name="Chapman J.A."/>
            <person name="Shapiro H."/>
            <person name="Aerts A."/>
            <person name="Otillar R.P."/>
            <person name="Terry A.Y."/>
            <person name="Boore J.L."/>
            <person name="Grigoriev I.V."/>
            <person name="Lindberg D.R."/>
            <person name="Seaver E.C."/>
            <person name="Weisblat D.A."/>
            <person name="Putnam N.H."/>
            <person name="Rokhsar D.S."/>
        </authorList>
    </citation>
    <scope>NUCLEOTIDE SEQUENCE [LARGE SCALE GENOMIC DNA]</scope>
</reference>
<dbReference type="GO" id="GO:0005546">
    <property type="term" value="F:phosphatidylinositol-4,5-bisphosphate binding"/>
    <property type="evidence" value="ECO:0007669"/>
    <property type="project" value="TreeGrafter"/>
</dbReference>
<dbReference type="GO" id="GO:0051014">
    <property type="term" value="P:actin filament severing"/>
    <property type="evidence" value="ECO:0007669"/>
    <property type="project" value="TreeGrafter"/>
</dbReference>
<evidence type="ECO:0000313" key="11">
    <source>
        <dbReference type="Proteomes" id="UP000030746"/>
    </source>
</evidence>
<evidence type="ECO:0000256" key="4">
    <source>
        <dbReference type="ARBA" id="ARBA00022490"/>
    </source>
</evidence>
<keyword evidence="7" id="KW-0009">Actin-binding</keyword>
<dbReference type="OrthoDB" id="6375767at2759"/>
<dbReference type="SUPFAM" id="SSF47050">
    <property type="entry name" value="VHP, Villin headpiece domain"/>
    <property type="match status" value="1"/>
</dbReference>
<dbReference type="CDD" id="cd11291">
    <property type="entry name" value="gelsolin_S6_like"/>
    <property type="match status" value="1"/>
</dbReference>
<dbReference type="PROSITE" id="PS51089">
    <property type="entry name" value="HP"/>
    <property type="match status" value="1"/>
</dbReference>
<keyword evidence="4" id="KW-0963">Cytoplasm</keyword>
<dbReference type="CDD" id="cd11293">
    <property type="entry name" value="gelsolin_S4_like"/>
    <property type="match status" value="1"/>
</dbReference>
<dbReference type="SMART" id="SM00153">
    <property type="entry name" value="VHP"/>
    <property type="match status" value="1"/>
</dbReference>
<dbReference type="EMBL" id="KB203382">
    <property type="protein sequence ID" value="ESO84882.1"/>
    <property type="molecule type" value="Genomic_DNA"/>
</dbReference>
<dbReference type="SUPFAM" id="SSF55753">
    <property type="entry name" value="Actin depolymerizing proteins"/>
    <property type="match status" value="6"/>
</dbReference>
<dbReference type="GO" id="GO:0051015">
    <property type="term" value="F:actin filament binding"/>
    <property type="evidence" value="ECO:0007669"/>
    <property type="project" value="InterPro"/>
</dbReference>
<protein>
    <recommendedName>
        <fullName evidence="9">HP domain-containing protein</fullName>
    </recommendedName>
</protein>
<evidence type="ECO:0000313" key="10">
    <source>
        <dbReference type="EMBL" id="ESO84882.1"/>
    </source>
</evidence>
<evidence type="ECO:0000256" key="8">
    <source>
        <dbReference type="ARBA" id="ARBA00023212"/>
    </source>
</evidence>
<evidence type="ECO:0000256" key="5">
    <source>
        <dbReference type="ARBA" id="ARBA00022737"/>
    </source>
</evidence>
<keyword evidence="5" id="KW-0677">Repeat</keyword>
<keyword evidence="8" id="KW-0206">Cytoskeleton</keyword>
<dbReference type="CDD" id="cd11289">
    <property type="entry name" value="gelsolin_S2_like"/>
    <property type="match status" value="1"/>
</dbReference>
<dbReference type="Proteomes" id="UP000030746">
    <property type="component" value="Unassembled WGS sequence"/>
</dbReference>
<keyword evidence="6" id="KW-0106">Calcium</keyword>
<gene>
    <name evidence="10" type="ORF">LOTGIDRAFT_221805</name>
</gene>
<dbReference type="GO" id="GO:0051016">
    <property type="term" value="P:barbed-end actin filament capping"/>
    <property type="evidence" value="ECO:0007669"/>
    <property type="project" value="TreeGrafter"/>
</dbReference>
<dbReference type="CDD" id="cd11290">
    <property type="entry name" value="gelsolin_S1_like"/>
    <property type="match status" value="1"/>
</dbReference>
<dbReference type="InterPro" id="IPR003128">
    <property type="entry name" value="Villin_headpiece"/>
</dbReference>
<dbReference type="GO" id="GO:0008154">
    <property type="term" value="P:actin polymerization or depolymerization"/>
    <property type="evidence" value="ECO:0007669"/>
    <property type="project" value="TreeGrafter"/>
</dbReference>
<dbReference type="Pfam" id="PF00626">
    <property type="entry name" value="Gelsolin"/>
    <property type="match status" value="6"/>
</dbReference>
<evidence type="ECO:0000259" key="9">
    <source>
        <dbReference type="PROSITE" id="PS51089"/>
    </source>
</evidence>
<dbReference type="InterPro" id="IPR007122">
    <property type="entry name" value="Villin/Gelsolin"/>
</dbReference>
<feature type="domain" description="HP" evidence="9">
    <location>
        <begin position="746"/>
        <end position="809"/>
    </location>
</feature>
<comment type="similarity">
    <text evidence="2">Belongs to the villin/gelsolin family.</text>
</comment>
<name>V3ZKU3_LOTGI</name>
<evidence type="ECO:0000256" key="1">
    <source>
        <dbReference type="ARBA" id="ARBA00004245"/>
    </source>
</evidence>
<dbReference type="PRINTS" id="PR00597">
    <property type="entry name" value="GELSOLIN"/>
</dbReference>
<comment type="subcellular location">
    <subcellularLocation>
        <location evidence="1">Cytoplasm</location>
        <location evidence="1">Cytoskeleton</location>
    </subcellularLocation>
</comment>
<dbReference type="Pfam" id="PF02209">
    <property type="entry name" value="VHP"/>
    <property type="match status" value="1"/>
</dbReference>
<evidence type="ECO:0000256" key="3">
    <source>
        <dbReference type="ARBA" id="ARBA00022467"/>
    </source>
</evidence>
<dbReference type="HOGENOM" id="CLU_002568_3_1_1"/>
<sequence length="809" mass="91766">MATTNVDPAFVNAGQTEGLEIWRIEKLKVVPQEPTTFGVFYSGDSYIVLKTKKNGTRLEWDIHFWLGSTTTHDEQGIAAYKTVELDDYLGGAPVQHREVQDHESKLFMSYFKKGIKYLEGGIESGFKKVERDVYETRLLHIKGRRNVRVRQVKCDVSSLNQGDVFILDAGLTIYIWNGPSSSMMEKIKGAEVAKRIKDEERGGKAQIYIIDEKWDSDEKFFKALGSEGEISIKNEENGGDDREFERMEQENVKLMRVSDASGQLEIEEKGSKPLKRTDLDSNDCFILDSGPSGIFVWVGKNCTKNEKNSAWQNALEFLNQRGYPKWTPISSLVEGAETPLFKQYFSSWETEKLTDFSHVSPDEGSNIASSDEQFDVSELHSHPAPKCDGFMPDDGSGTVKIWRIENRERVAVPEDTYGVFYSGDCYILLYTYQKSNRDHYIIYFWQGNKSTIDERGASALLAQNLDDTELDGAAVQIRVVQGREPEHFLRLFKGKMLILMGGINNVIEETPLKMFHIRGTNDVNTRAVQVPCRCASLNSNDVFVVHDDSKLFVWIGKGASDDEVSVARNVVQFICPNREVTDVKEGEETEEFWGIVGEKEEYATGPRLESAQNGLPSRLFQCSNASGKFKLEEIINFDQEDLVEDDVMLLDASDAIFVWVGRGANHQEKKASLTAALEYIRTDPAGRTSDNTQIVQIKQGFEPPNFTGHFHAWDPEKWSHGKTYEELKKELGEENVATTTVEEELANFSKAYSYDELLKRTPPPGVDPTEKEAHLSDDDFKLVFKMSREEYLAKPQWKRTAMKKQVGLF</sequence>
<dbReference type="OMA" id="GHESTDF"/>
<dbReference type="Gene3D" id="3.40.20.10">
    <property type="entry name" value="Severin"/>
    <property type="match status" value="6"/>
</dbReference>
<dbReference type="KEGG" id="lgi:LOTGIDRAFT_221805"/>
<dbReference type="GO" id="GO:0005737">
    <property type="term" value="C:cytoplasm"/>
    <property type="evidence" value="ECO:0007669"/>
    <property type="project" value="TreeGrafter"/>
</dbReference>
<dbReference type="CDD" id="cd11292">
    <property type="entry name" value="gelsolin_S3_like"/>
    <property type="match status" value="1"/>
</dbReference>
<dbReference type="RefSeq" id="XP_009064502.1">
    <property type="nucleotide sequence ID" value="XM_009066254.1"/>
</dbReference>
<dbReference type="PANTHER" id="PTHR11977">
    <property type="entry name" value="VILLIN"/>
    <property type="match status" value="1"/>
</dbReference>
<dbReference type="InterPro" id="IPR029006">
    <property type="entry name" value="ADF-H/Gelsolin-like_dom_sf"/>
</dbReference>
<proteinExistence type="inferred from homology"/>
<evidence type="ECO:0000256" key="2">
    <source>
        <dbReference type="ARBA" id="ARBA00008418"/>
    </source>
</evidence>
<keyword evidence="3" id="KW-0117">Actin capping</keyword>
<dbReference type="PANTHER" id="PTHR11977:SF123">
    <property type="entry name" value="GELSOLIN"/>
    <property type="match status" value="1"/>
</dbReference>
<evidence type="ECO:0000256" key="6">
    <source>
        <dbReference type="ARBA" id="ARBA00022837"/>
    </source>
</evidence>
<dbReference type="CDD" id="cd11288">
    <property type="entry name" value="gelsolin_S5_like"/>
    <property type="match status" value="1"/>
</dbReference>
<organism evidence="10 11">
    <name type="scientific">Lottia gigantea</name>
    <name type="common">Giant owl limpet</name>
    <dbReference type="NCBI Taxonomy" id="225164"/>
    <lineage>
        <taxon>Eukaryota</taxon>
        <taxon>Metazoa</taxon>
        <taxon>Spiralia</taxon>
        <taxon>Lophotrochozoa</taxon>
        <taxon>Mollusca</taxon>
        <taxon>Gastropoda</taxon>
        <taxon>Patellogastropoda</taxon>
        <taxon>Lottioidea</taxon>
        <taxon>Lottiidae</taxon>
        <taxon>Lottia</taxon>
    </lineage>
</organism>
<dbReference type="GeneID" id="20247018"/>
<accession>V3ZKU3</accession>